<feature type="domain" description="MobA-like NTP transferase" evidence="1">
    <location>
        <begin position="6"/>
        <end position="156"/>
    </location>
</feature>
<dbReference type="PaxDb" id="263820-PTO1477"/>
<dbReference type="EMBL" id="AE017261">
    <property type="protein sequence ID" value="AAT44062.1"/>
    <property type="molecule type" value="Genomic_DNA"/>
</dbReference>
<dbReference type="AlphaFoldDB" id="Q6KYZ0"/>
<dbReference type="PANTHER" id="PTHR43777:SF1">
    <property type="entry name" value="MOLYBDENUM COFACTOR CYTIDYLYLTRANSFERASE"/>
    <property type="match status" value="1"/>
</dbReference>
<reference evidence="2 3" key="1">
    <citation type="journal article" date="2004" name="Proc. Natl. Acad. Sci. U.S.A.">
        <title>Genome sequence of Picrophilus torridus and its implications for life around pH 0.</title>
        <authorList>
            <person name="Futterer O."/>
            <person name="Angelov A."/>
            <person name="Liesegang H."/>
            <person name="Gottschalk G."/>
            <person name="Schleper C."/>
            <person name="Schepers B."/>
            <person name="Dock C."/>
            <person name="Antranikian G."/>
            <person name="Liebl W."/>
        </authorList>
    </citation>
    <scope>NUCLEOTIDE SEQUENCE [LARGE SCALE GENOMIC DNA]</scope>
    <source>
        <strain evidence="3">ATCC 700027 / DSM 9790 / JCM 10055 / NBRC 100828</strain>
    </source>
</reference>
<dbReference type="eggNOG" id="arCOG01873">
    <property type="taxonomic scope" value="Archaea"/>
</dbReference>
<dbReference type="HOGENOM" id="CLU_061980_1_0_2"/>
<protein>
    <submittedName>
        <fullName evidence="2">Molybdopterin-guanine dinucleotide biosynthesis protein A</fullName>
    </submittedName>
</protein>
<dbReference type="InterPro" id="IPR025877">
    <property type="entry name" value="MobA-like_NTP_Trfase"/>
</dbReference>
<dbReference type="GO" id="GO:0016779">
    <property type="term" value="F:nucleotidyltransferase activity"/>
    <property type="evidence" value="ECO:0007669"/>
    <property type="project" value="UniProtKB-ARBA"/>
</dbReference>
<dbReference type="InParanoid" id="Q6KYZ0"/>
<evidence type="ECO:0000259" key="1">
    <source>
        <dbReference type="Pfam" id="PF12804"/>
    </source>
</evidence>
<sequence>MNYTLIVLASGLSRRFGSNKLLSDLYGMPLIGYTLKNLKGSHADEKIIVFSKSNYYNTDDYKIIINDRPDLGISYSIRLAIDFVKNGIAVFTLADMPFVPGFIIDDFVEKMNFNNKGLGMFFSGELYSPPSAFSRKYFNQIMNLRGDAGGKKIIMENKNDALFYPVEPNVLYDIDTIEDLRKIYNK</sequence>
<dbReference type="GeneID" id="2845114"/>
<dbReference type="Proteomes" id="UP000000438">
    <property type="component" value="Chromosome"/>
</dbReference>
<dbReference type="PANTHER" id="PTHR43777">
    <property type="entry name" value="MOLYBDENUM COFACTOR CYTIDYLYLTRANSFERASE"/>
    <property type="match status" value="1"/>
</dbReference>
<organism evidence="2 3">
    <name type="scientific">Picrophilus torridus (strain ATCC 700027 / DSM 9790 / JCM 10055 / NBRC 100828 / KAW 2/3)</name>
    <dbReference type="NCBI Taxonomy" id="1122961"/>
    <lineage>
        <taxon>Archaea</taxon>
        <taxon>Methanobacteriati</taxon>
        <taxon>Thermoplasmatota</taxon>
        <taxon>Thermoplasmata</taxon>
        <taxon>Thermoplasmatales</taxon>
        <taxon>Picrophilaceae</taxon>
        <taxon>Picrophilus</taxon>
    </lineage>
</organism>
<dbReference type="PATRIC" id="fig|263820.9.peg.1533"/>
<dbReference type="InterPro" id="IPR029044">
    <property type="entry name" value="Nucleotide-diphossugar_trans"/>
</dbReference>
<dbReference type="SUPFAM" id="SSF53448">
    <property type="entry name" value="Nucleotide-diphospho-sugar transferases"/>
    <property type="match status" value="1"/>
</dbReference>
<dbReference type="Pfam" id="PF12804">
    <property type="entry name" value="NTP_transf_3"/>
    <property type="match status" value="1"/>
</dbReference>
<dbReference type="OrthoDB" id="28434at2157"/>
<evidence type="ECO:0000313" key="2">
    <source>
        <dbReference type="EMBL" id="AAT44062.1"/>
    </source>
</evidence>
<dbReference type="KEGG" id="pto:PTO1477"/>
<gene>
    <name evidence="2" type="ordered locus">PTO1477</name>
</gene>
<dbReference type="RefSeq" id="WP_011178278.1">
    <property type="nucleotide sequence ID" value="NC_005877.1"/>
</dbReference>
<accession>Q6KYZ0</accession>
<name>Q6KYZ0_PICTO</name>
<dbReference type="Gene3D" id="3.90.550.10">
    <property type="entry name" value="Spore Coat Polysaccharide Biosynthesis Protein SpsA, Chain A"/>
    <property type="match status" value="1"/>
</dbReference>
<proteinExistence type="predicted"/>
<dbReference type="CDD" id="cd04182">
    <property type="entry name" value="GT_2_like_f"/>
    <property type="match status" value="1"/>
</dbReference>
<dbReference type="STRING" id="263820.PTO1477"/>
<evidence type="ECO:0000313" key="3">
    <source>
        <dbReference type="Proteomes" id="UP000000438"/>
    </source>
</evidence>